<keyword evidence="1" id="KW-0645">Protease</keyword>
<dbReference type="Pfam" id="PF00574">
    <property type="entry name" value="CLP_protease"/>
    <property type="match status" value="1"/>
</dbReference>
<dbReference type="GO" id="GO:0008233">
    <property type="term" value="F:peptidase activity"/>
    <property type="evidence" value="ECO:0007669"/>
    <property type="project" value="UniProtKB-KW"/>
</dbReference>
<dbReference type="KEGG" id="vg:24598736"/>
<dbReference type="EMBL" id="KM236244">
    <property type="protein sequence ID" value="AIW03992.1"/>
    <property type="molecule type" value="Genomic_DNA"/>
</dbReference>
<proteinExistence type="predicted"/>
<dbReference type="GO" id="GO:0006508">
    <property type="term" value="P:proteolysis"/>
    <property type="evidence" value="ECO:0007669"/>
    <property type="project" value="UniProtKB-KW"/>
</dbReference>
<dbReference type="OrthoDB" id="8812at10239"/>
<protein>
    <submittedName>
        <fullName evidence="1">ATP-dependent Clp protease</fullName>
    </submittedName>
</protein>
<evidence type="ECO:0000313" key="1">
    <source>
        <dbReference type="EMBL" id="AIW03992.1"/>
    </source>
</evidence>
<gene>
    <name evidence="1" type="ORF">CPT_Stitch41</name>
</gene>
<accession>A0A0A0RPL5</accession>
<sequence>MTNKKEEKTNLFHTVRQSNEYTFFFDEELGSPDEYRDLSMILMQAGEDDEINLMINGPGGYVDTAAQLSNLIANCRGTVIGHLLGPSASAYCTIFLSCHGWVVHPHATLMGHTFSGGFCEKGQEIKKAYESYNQFVEDMMLDVYFPFFSIDEIEDMVKENKNIYLNSKEINKRIEILANYRKEQYSKAQAPHPEEHGEV</sequence>
<dbReference type="InterPro" id="IPR029045">
    <property type="entry name" value="ClpP/crotonase-like_dom_sf"/>
</dbReference>
<dbReference type="SUPFAM" id="SSF52096">
    <property type="entry name" value="ClpP/crotonase"/>
    <property type="match status" value="1"/>
</dbReference>
<organism evidence="1 2">
    <name type="scientific">Salmonella phage Stitch</name>
    <dbReference type="NCBI Taxonomy" id="2991861"/>
    <lineage>
        <taxon>Viruses</taxon>
        <taxon>Duplodnaviria</taxon>
        <taxon>Heunggongvirae</taxon>
        <taxon>Uroviricota</taxon>
        <taxon>Caudoviricetes</taxon>
        <taxon>Demerecviridae</taxon>
        <taxon>Markadamsvirinae</taxon>
        <taxon>Epseptimavirus</taxon>
        <taxon>Epseptimavirus stitch</taxon>
    </lineage>
</organism>
<name>A0A0A0RPL5_9CAUD</name>
<dbReference type="Proteomes" id="UP000030204">
    <property type="component" value="Segment"/>
</dbReference>
<keyword evidence="1" id="KW-0378">Hydrolase</keyword>
<keyword evidence="2" id="KW-1185">Reference proteome</keyword>
<dbReference type="Gene3D" id="3.90.226.10">
    <property type="entry name" value="2-enoyl-CoA Hydratase, Chain A, domain 1"/>
    <property type="match status" value="1"/>
</dbReference>
<evidence type="ECO:0000313" key="2">
    <source>
        <dbReference type="Proteomes" id="UP000030204"/>
    </source>
</evidence>
<dbReference type="RefSeq" id="YP_009145982.1">
    <property type="nucleotide sequence ID" value="NC_027297.1"/>
</dbReference>
<dbReference type="GeneID" id="24598736"/>
<reference evidence="1 2" key="1">
    <citation type="journal article" date="2015" name="Genome Announc.">
        <title>Complete Genome of Salmonella enterica Serovar Typhimurium T5-Like Siphophage Stitch.</title>
        <authorList>
            <person name="Grover J.M."/>
            <person name="Luna A.J."/>
            <person name="Wood T.L."/>
            <person name="Chamakura K.R."/>
            <person name="Kuty Everett G.F."/>
        </authorList>
    </citation>
    <scope>NUCLEOTIDE SEQUENCE [LARGE SCALE GENOMIC DNA]</scope>
</reference>
<dbReference type="InterPro" id="IPR023562">
    <property type="entry name" value="ClpP/TepA"/>
</dbReference>